<reference evidence="8" key="1">
    <citation type="submission" date="2021-02" db="EMBL/GenBank/DDBJ databases">
        <authorList>
            <person name="Cremers G."/>
            <person name="Picone N."/>
        </authorList>
    </citation>
    <scope>NUCLEOTIDE SEQUENCE</scope>
    <source>
        <strain evidence="8">PQ17</strain>
    </source>
</reference>
<sequence>MRKLEFTLLCLSSLFVIVDPLAAIPALLSMTSNSTPSQRERTVRVATVVTAAVLLFFALFGRIAFRILGISLPAFQIAGGIVLFSIAFDMLRAHRSAIQETLEERIAGEAEEEAGIAPLGVPMLAGPGAISTVILLEHKAADFVEKAIVYVSILTVAGFSYLVLGIAARKGSPLLGPLGFKLLTRLMGLLLAAVAVQFILDGVSSYGQGTLP</sequence>
<evidence type="ECO:0000313" key="9">
    <source>
        <dbReference type="Proteomes" id="UP000663859"/>
    </source>
</evidence>
<organism evidence="8 9">
    <name type="scientific">Candidatus Methylacidithermus pantelleriae</name>
    <dbReference type="NCBI Taxonomy" id="2744239"/>
    <lineage>
        <taxon>Bacteria</taxon>
        <taxon>Pseudomonadati</taxon>
        <taxon>Verrucomicrobiota</taxon>
        <taxon>Methylacidiphilae</taxon>
        <taxon>Methylacidiphilales</taxon>
        <taxon>Methylacidiphilaceae</taxon>
        <taxon>Candidatus Methylacidithermus</taxon>
    </lineage>
</organism>
<feature type="transmembrane region" description="Helical" evidence="7">
    <location>
        <begin position="147"/>
        <end position="168"/>
    </location>
</feature>
<evidence type="ECO:0000256" key="7">
    <source>
        <dbReference type="RuleBase" id="RU362048"/>
    </source>
</evidence>
<dbReference type="NCBIfam" id="TIGR00427">
    <property type="entry name" value="NAAT family transporter"/>
    <property type="match status" value="1"/>
</dbReference>
<evidence type="ECO:0000256" key="4">
    <source>
        <dbReference type="ARBA" id="ARBA00022692"/>
    </source>
</evidence>
<comment type="caution">
    <text evidence="8">The sequence shown here is derived from an EMBL/GenBank/DDBJ whole genome shotgun (WGS) entry which is preliminary data.</text>
</comment>
<dbReference type="RefSeq" id="WP_174581983.1">
    <property type="nucleotide sequence ID" value="NZ_CAJNOB010000012.1"/>
</dbReference>
<feature type="transmembrane region" description="Helical" evidence="7">
    <location>
        <begin position="67"/>
        <end position="88"/>
    </location>
</feature>
<evidence type="ECO:0000313" key="8">
    <source>
        <dbReference type="EMBL" id="CAF0696298.1"/>
    </source>
</evidence>
<dbReference type="Pfam" id="PF01914">
    <property type="entry name" value="MarC"/>
    <property type="match status" value="1"/>
</dbReference>
<dbReference type="Proteomes" id="UP000663859">
    <property type="component" value="Unassembled WGS sequence"/>
</dbReference>
<evidence type="ECO:0000256" key="6">
    <source>
        <dbReference type="ARBA" id="ARBA00023136"/>
    </source>
</evidence>
<evidence type="ECO:0000256" key="2">
    <source>
        <dbReference type="ARBA" id="ARBA00009784"/>
    </source>
</evidence>
<evidence type="ECO:0000256" key="5">
    <source>
        <dbReference type="ARBA" id="ARBA00022989"/>
    </source>
</evidence>
<gene>
    <name evidence="8" type="ORF">MPNT_20181</name>
</gene>
<proteinExistence type="inferred from homology"/>
<keyword evidence="5 7" id="KW-1133">Transmembrane helix</keyword>
<comment type="similarity">
    <text evidence="2 7">Belongs to the UPF0056 (MarC) family.</text>
</comment>
<keyword evidence="4 7" id="KW-0812">Transmembrane</keyword>
<keyword evidence="9" id="KW-1185">Reference proteome</keyword>
<protein>
    <recommendedName>
        <fullName evidence="7">UPF0056 membrane protein</fullName>
    </recommendedName>
</protein>
<dbReference type="GO" id="GO:0005886">
    <property type="term" value="C:plasma membrane"/>
    <property type="evidence" value="ECO:0007669"/>
    <property type="project" value="UniProtKB-SubCell"/>
</dbReference>
<evidence type="ECO:0000256" key="1">
    <source>
        <dbReference type="ARBA" id="ARBA00004651"/>
    </source>
</evidence>
<comment type="caution">
    <text evidence="7">Lacks conserved residue(s) required for the propagation of feature annotation.</text>
</comment>
<comment type="subcellular location">
    <subcellularLocation>
        <location evidence="1 7">Cell membrane</location>
        <topology evidence="1 7">Multi-pass membrane protein</topology>
    </subcellularLocation>
</comment>
<evidence type="ECO:0000256" key="3">
    <source>
        <dbReference type="ARBA" id="ARBA00022475"/>
    </source>
</evidence>
<dbReference type="InterPro" id="IPR002771">
    <property type="entry name" value="Multi_antbiot-R_MarC"/>
</dbReference>
<dbReference type="AlphaFoldDB" id="A0A8J2BLI3"/>
<dbReference type="PANTHER" id="PTHR33508">
    <property type="entry name" value="UPF0056 MEMBRANE PROTEIN YHCE"/>
    <property type="match status" value="1"/>
</dbReference>
<keyword evidence="3" id="KW-1003">Cell membrane</keyword>
<dbReference type="PANTHER" id="PTHR33508:SF1">
    <property type="entry name" value="UPF0056 MEMBRANE PROTEIN YHCE"/>
    <property type="match status" value="1"/>
</dbReference>
<keyword evidence="6 7" id="KW-0472">Membrane</keyword>
<dbReference type="EMBL" id="CAJNOB010000012">
    <property type="protein sequence ID" value="CAF0696298.1"/>
    <property type="molecule type" value="Genomic_DNA"/>
</dbReference>
<feature type="transmembrane region" description="Helical" evidence="7">
    <location>
        <begin position="180"/>
        <end position="200"/>
    </location>
</feature>
<accession>A0A8J2BLI3</accession>
<feature type="transmembrane region" description="Helical" evidence="7">
    <location>
        <begin position="42"/>
        <end position="60"/>
    </location>
</feature>
<name>A0A8J2BLI3_9BACT</name>